<accession>A0ABS3JGJ5</accession>
<comment type="caution">
    <text evidence="1">The sequence shown here is derived from an EMBL/GenBank/DDBJ whole genome shotgun (WGS) entry which is preliminary data.</text>
</comment>
<name>A0ABS3JGJ5_9BACT</name>
<sequence length="633" mass="72859">MNTLNPSDFSREEIRKRMTQHAASIWQMRGKDVEAADPLVSYLMEACAFELENTAQAIEQTRGRIVDRLASVMCPDVVDLPRPAHAIFHARSDDALADLAQSAQFYYRPPLREGKQEDYFFSPAVKSRVVNGDVRFLVSEQGIAEFSGSDRMQWDKQVTPSFFTDYQSVWIGIELDQYVPAVAGLPIYFDWETESVRQKAVYYRKLQDQYQSKWFLNGQPLSVHAGFVSPDSHAPHLGPELDVLHQLEQEVMNLYHRSFVTLGNVPGRDEWGAALSVLPPGFQFTEQQRKVFDKEVLWLELRLSRDFPMQAVATMDVRLNCFPVMNRYLNRLQQRLFQTLNVFPLKSEADFLFIRRVYDADSKELFRSSPLRDVNQLEENSFMWRPHDVGRFDERNARDLLQHVQQLLLDENRAFRALGSGWFVKTLDELNRSLEDLRQQLQAMPNEGFKTGSPYAFIKPRKTDSNLFIEFWSTNGKAANFIPAGTFLAYYGGYDSMQTDRTALFLVTATVGGYDKLSTAEKEYQLRQTLLSRQRLVTIEDIQAECKAYFFARLGGVAVDVRVEKAFAENLIEGAGYVRCLDVTVTPRGRTELTSAEWEAECDRCRQYMAERSAMNLPYRVSMQSMTNALRPL</sequence>
<protein>
    <submittedName>
        <fullName evidence="1">Type VI secretion system baseplate subunit TssF</fullName>
    </submittedName>
</protein>
<dbReference type="RefSeq" id="WP_207329062.1">
    <property type="nucleotide sequence ID" value="NZ_JAFMYW010000002.1"/>
</dbReference>
<dbReference type="EMBL" id="JAFMYW010000002">
    <property type="protein sequence ID" value="MBO0949133.1"/>
    <property type="molecule type" value="Genomic_DNA"/>
</dbReference>
<dbReference type="Proteomes" id="UP000664628">
    <property type="component" value="Unassembled WGS sequence"/>
</dbReference>
<evidence type="ECO:0000313" key="2">
    <source>
        <dbReference type="Proteomes" id="UP000664628"/>
    </source>
</evidence>
<reference evidence="1 2" key="1">
    <citation type="submission" date="2021-03" db="EMBL/GenBank/DDBJ databases">
        <title>Fibrella sp. HMF5405 genome sequencing and assembly.</title>
        <authorList>
            <person name="Kang H."/>
            <person name="Kim H."/>
            <person name="Bae S."/>
            <person name="Joh K."/>
        </authorList>
    </citation>
    <scope>NUCLEOTIDE SEQUENCE [LARGE SCALE GENOMIC DNA]</scope>
    <source>
        <strain evidence="1 2">HMF5405</strain>
    </source>
</reference>
<dbReference type="InterPro" id="IPR010272">
    <property type="entry name" value="T6SS_TssF"/>
</dbReference>
<keyword evidence="2" id="KW-1185">Reference proteome</keyword>
<gene>
    <name evidence="1" type="ORF">J2I46_11100</name>
</gene>
<proteinExistence type="predicted"/>
<dbReference type="Pfam" id="PF05947">
    <property type="entry name" value="T6SS_TssF"/>
    <property type="match status" value="1"/>
</dbReference>
<organism evidence="1 2">
    <name type="scientific">Fibrella forsythiae</name>
    <dbReference type="NCBI Taxonomy" id="2817061"/>
    <lineage>
        <taxon>Bacteria</taxon>
        <taxon>Pseudomonadati</taxon>
        <taxon>Bacteroidota</taxon>
        <taxon>Cytophagia</taxon>
        <taxon>Cytophagales</taxon>
        <taxon>Spirosomataceae</taxon>
        <taxon>Fibrella</taxon>
    </lineage>
</organism>
<evidence type="ECO:0000313" key="1">
    <source>
        <dbReference type="EMBL" id="MBO0949133.1"/>
    </source>
</evidence>